<dbReference type="PANTHER" id="PTHR43418:SF4">
    <property type="entry name" value="MULTIFUNCTIONAL TRYPTOPHAN BIOSYNTHESIS PROTEIN"/>
    <property type="match status" value="1"/>
</dbReference>
<dbReference type="PANTHER" id="PTHR43418">
    <property type="entry name" value="MULTIFUNCTIONAL TRYPTOPHAN BIOSYNTHESIS PROTEIN-RELATED"/>
    <property type="match status" value="1"/>
</dbReference>
<dbReference type="InterPro" id="IPR006221">
    <property type="entry name" value="TrpG/PapA_dom"/>
</dbReference>
<dbReference type="KEGG" id="msaa:QYS49_34175"/>
<accession>A0AA51NCK5</accession>
<dbReference type="SUPFAM" id="SSF52317">
    <property type="entry name" value="Class I glutamine amidotransferase-like"/>
    <property type="match status" value="1"/>
</dbReference>
<dbReference type="CDD" id="cd01743">
    <property type="entry name" value="GATase1_Anthranilate_Synthase"/>
    <property type="match status" value="1"/>
</dbReference>
<dbReference type="GO" id="GO:0005829">
    <property type="term" value="C:cytosol"/>
    <property type="evidence" value="ECO:0007669"/>
    <property type="project" value="TreeGrafter"/>
</dbReference>
<evidence type="ECO:0000259" key="2">
    <source>
        <dbReference type="Pfam" id="PF00117"/>
    </source>
</evidence>
<dbReference type="PRINTS" id="PR00097">
    <property type="entry name" value="ANTSNTHASEII"/>
</dbReference>
<dbReference type="InterPro" id="IPR029062">
    <property type="entry name" value="Class_I_gatase-like"/>
</dbReference>
<dbReference type="RefSeq" id="WP_308350840.1">
    <property type="nucleotide sequence ID" value="NZ_CP129971.1"/>
</dbReference>
<feature type="domain" description="Glutamine amidotransferase" evidence="2">
    <location>
        <begin position="3"/>
        <end position="183"/>
    </location>
</feature>
<proteinExistence type="predicted"/>
<dbReference type="PROSITE" id="PS51273">
    <property type="entry name" value="GATASE_TYPE_1"/>
    <property type="match status" value="1"/>
</dbReference>
<sequence>MILLLDNFDSFTYNLVDYFNQLGEECEVIRNDVSPDKLDISKYSALVLSPGPGKPEEAGFLMDFISAFENKMPILGICLGHQAIAKYYGAKVGKAIKPMHGKISTIHQLADDELFEGMNYDFQVVRYHSLVVANLEKTMLLPLANTKEGENMIFKHQFLQLYGIQYHPEAALTEYGLKILSNWNAIVSQKKEAIVN</sequence>
<gene>
    <name evidence="3" type="ORF">QYS49_34175</name>
</gene>
<evidence type="ECO:0000256" key="1">
    <source>
        <dbReference type="ARBA" id="ARBA00022962"/>
    </source>
</evidence>
<dbReference type="Gene3D" id="3.40.50.880">
    <property type="match status" value="1"/>
</dbReference>
<dbReference type="InterPro" id="IPR017926">
    <property type="entry name" value="GATASE"/>
</dbReference>
<reference evidence="3 4" key="1">
    <citation type="submission" date="2023-08" db="EMBL/GenBank/DDBJ databases">
        <title>Comparative genomics and taxonomic characterization of three novel marine species of genus Marivirga.</title>
        <authorList>
            <person name="Muhammad N."/>
            <person name="Kim S.-G."/>
        </authorList>
    </citation>
    <scope>NUCLEOTIDE SEQUENCE [LARGE SCALE GENOMIC DNA]</scope>
    <source>
        <strain evidence="3 4">BDSF4-3</strain>
    </source>
</reference>
<dbReference type="GO" id="GO:0000162">
    <property type="term" value="P:L-tryptophan biosynthetic process"/>
    <property type="evidence" value="ECO:0007669"/>
    <property type="project" value="TreeGrafter"/>
</dbReference>
<name>A0AA51NCK5_9BACT</name>
<dbReference type="FunFam" id="3.40.50.880:FF:000003">
    <property type="entry name" value="Anthranilate synthase component II"/>
    <property type="match status" value="1"/>
</dbReference>
<evidence type="ECO:0000313" key="4">
    <source>
        <dbReference type="Proteomes" id="UP001230496"/>
    </source>
</evidence>
<organism evidence="3 4">
    <name type="scientific">Marivirga salinarum</name>
    <dbReference type="NCBI Taxonomy" id="3059078"/>
    <lineage>
        <taxon>Bacteria</taxon>
        <taxon>Pseudomonadati</taxon>
        <taxon>Bacteroidota</taxon>
        <taxon>Cytophagia</taxon>
        <taxon>Cytophagales</taxon>
        <taxon>Marivirgaceae</taxon>
        <taxon>Marivirga</taxon>
    </lineage>
</organism>
<dbReference type="Proteomes" id="UP001230496">
    <property type="component" value="Chromosome"/>
</dbReference>
<dbReference type="EMBL" id="CP129971">
    <property type="protein sequence ID" value="WMN12638.1"/>
    <property type="molecule type" value="Genomic_DNA"/>
</dbReference>
<dbReference type="Pfam" id="PF00117">
    <property type="entry name" value="GATase"/>
    <property type="match status" value="1"/>
</dbReference>
<dbReference type="NCBIfam" id="TIGR00566">
    <property type="entry name" value="trpG_papA"/>
    <property type="match status" value="1"/>
</dbReference>
<dbReference type="PRINTS" id="PR00096">
    <property type="entry name" value="GATASE"/>
</dbReference>
<dbReference type="GO" id="GO:0004049">
    <property type="term" value="F:anthranilate synthase activity"/>
    <property type="evidence" value="ECO:0007669"/>
    <property type="project" value="TreeGrafter"/>
</dbReference>
<dbReference type="AlphaFoldDB" id="A0AA51NCK5"/>
<keyword evidence="1" id="KW-0315">Glutamine amidotransferase</keyword>
<dbReference type="PRINTS" id="PR00099">
    <property type="entry name" value="CPSGATASE"/>
</dbReference>
<protein>
    <submittedName>
        <fullName evidence="3">Aminodeoxychorismate/anthranilate synthase component II</fullName>
    </submittedName>
</protein>
<keyword evidence="4" id="KW-1185">Reference proteome</keyword>
<evidence type="ECO:0000313" key="3">
    <source>
        <dbReference type="EMBL" id="WMN12638.1"/>
    </source>
</evidence>
<dbReference type="InterPro" id="IPR050472">
    <property type="entry name" value="Anth_synth/Amidotransfase"/>
</dbReference>